<dbReference type="AlphaFoldDB" id="A0A5C6ULI9"/>
<comment type="caution">
    <text evidence="2">The sequence shown here is derived from an EMBL/GenBank/DDBJ whole genome shotgun (WGS) entry which is preliminary data.</text>
</comment>
<feature type="compositionally biased region" description="Basic residues" evidence="1">
    <location>
        <begin position="179"/>
        <end position="188"/>
    </location>
</feature>
<dbReference type="EMBL" id="VOPY01000001">
    <property type="protein sequence ID" value="TXC73719.1"/>
    <property type="molecule type" value="Genomic_DNA"/>
</dbReference>
<feature type="compositionally biased region" description="Basic and acidic residues" evidence="1">
    <location>
        <begin position="189"/>
        <end position="198"/>
    </location>
</feature>
<dbReference type="Proteomes" id="UP000321129">
    <property type="component" value="Unassembled WGS sequence"/>
</dbReference>
<organism evidence="2 3">
    <name type="scientific">Flavisphingopyxis soli</name>
    <dbReference type="NCBI Taxonomy" id="2601267"/>
    <lineage>
        <taxon>Bacteria</taxon>
        <taxon>Pseudomonadati</taxon>
        <taxon>Pseudomonadota</taxon>
        <taxon>Alphaproteobacteria</taxon>
        <taxon>Sphingomonadales</taxon>
        <taxon>Sphingopyxidaceae</taxon>
        <taxon>Flavisphingopyxis</taxon>
    </lineage>
</organism>
<gene>
    <name evidence="2" type="ORF">FSZ31_03015</name>
</gene>
<dbReference type="OrthoDB" id="7282816at2"/>
<protein>
    <submittedName>
        <fullName evidence="2">Uncharacterized protein</fullName>
    </submittedName>
</protein>
<sequence length="198" mass="21863">MKHQRLDPAARSRASDASSAASDATAARFIPAIVVPDFTPVPLRARADGWTPARQRGFIAALARCGCVDAAARHVGMARETAYRLRRRRGVQSFVAAWDAIMAEARRRNYRSDRSFDTLWLSALHGRYTPITRNGVEVAVMHSPDNAALLSLYDRAMRGRRVGGAALARSDARPDVRPGTRRPYPHAKGHGERKPPRT</sequence>
<evidence type="ECO:0000313" key="2">
    <source>
        <dbReference type="EMBL" id="TXC73719.1"/>
    </source>
</evidence>
<name>A0A5C6ULI9_9SPHN</name>
<evidence type="ECO:0000313" key="3">
    <source>
        <dbReference type="Proteomes" id="UP000321129"/>
    </source>
</evidence>
<feature type="region of interest" description="Disordered" evidence="1">
    <location>
        <begin position="164"/>
        <end position="198"/>
    </location>
</feature>
<accession>A0A5C6ULI9</accession>
<keyword evidence="3" id="KW-1185">Reference proteome</keyword>
<dbReference type="RefSeq" id="WP_147121556.1">
    <property type="nucleotide sequence ID" value="NZ_VOPY01000001.1"/>
</dbReference>
<proteinExistence type="predicted"/>
<evidence type="ECO:0000256" key="1">
    <source>
        <dbReference type="SAM" id="MobiDB-lite"/>
    </source>
</evidence>
<reference evidence="2 3" key="1">
    <citation type="submission" date="2019-08" db="EMBL/GenBank/DDBJ databases">
        <title>Sphingorhabdus soil sp. nov., isolated from arctic soil.</title>
        <authorList>
            <person name="Liu Y."/>
        </authorList>
    </citation>
    <scope>NUCLEOTIDE SEQUENCE [LARGE SCALE GENOMIC DNA]</scope>
    <source>
        <strain evidence="2 3">D-2Q-5-6</strain>
    </source>
</reference>